<protein>
    <submittedName>
        <fullName evidence="1">1039_t:CDS:1</fullName>
    </submittedName>
</protein>
<evidence type="ECO:0000313" key="1">
    <source>
        <dbReference type="EMBL" id="CAG8615788.1"/>
    </source>
</evidence>
<organism evidence="1 2">
    <name type="scientific">Scutellospora calospora</name>
    <dbReference type="NCBI Taxonomy" id="85575"/>
    <lineage>
        <taxon>Eukaryota</taxon>
        <taxon>Fungi</taxon>
        <taxon>Fungi incertae sedis</taxon>
        <taxon>Mucoromycota</taxon>
        <taxon>Glomeromycotina</taxon>
        <taxon>Glomeromycetes</taxon>
        <taxon>Diversisporales</taxon>
        <taxon>Gigasporaceae</taxon>
        <taxon>Scutellospora</taxon>
    </lineage>
</organism>
<keyword evidence="2" id="KW-1185">Reference proteome</keyword>
<name>A0ACA9MY06_9GLOM</name>
<evidence type="ECO:0000313" key="2">
    <source>
        <dbReference type="Proteomes" id="UP000789860"/>
    </source>
</evidence>
<reference evidence="1" key="1">
    <citation type="submission" date="2021-06" db="EMBL/GenBank/DDBJ databases">
        <authorList>
            <person name="Kallberg Y."/>
            <person name="Tangrot J."/>
            <person name="Rosling A."/>
        </authorList>
    </citation>
    <scope>NUCLEOTIDE SEQUENCE</scope>
    <source>
        <strain evidence="1">AU212A</strain>
    </source>
</reference>
<accession>A0ACA9MY06</accession>
<dbReference type="EMBL" id="CAJVPM010016741">
    <property type="protein sequence ID" value="CAG8615788.1"/>
    <property type="molecule type" value="Genomic_DNA"/>
</dbReference>
<sequence length="287" mass="31909">MGEHDAPPVPALKRASKGDGNGVPNFSRRGSVHRDSNGNGQKNLTENEMPPPVPSNPNGRDLVSVERQANQPSDLERDTIRSPDSGPPFTARRAEDLLRKPPLPSRPSEWLTTLYTVSHLIFFSILGTLARLGVQWFSFYPGTPIVTPVLWANVGGGRPWVRTDWWDDFTVATCSGCAQCSVGRRVVSSVSRQPPCLQMRKSVQTRNIEKKETSSQVTHALTLLRAAPFQKQNAKKKKLRELRCSYTFDAFTSLEFAMTSCAVNFERTLGRSARLPLFIYHLATTTA</sequence>
<proteinExistence type="predicted"/>
<gene>
    <name evidence="1" type="ORF">SCALOS_LOCUS7464</name>
</gene>
<dbReference type="Proteomes" id="UP000789860">
    <property type="component" value="Unassembled WGS sequence"/>
</dbReference>
<comment type="caution">
    <text evidence="1">The sequence shown here is derived from an EMBL/GenBank/DDBJ whole genome shotgun (WGS) entry which is preliminary data.</text>
</comment>